<evidence type="ECO:0000313" key="3">
    <source>
        <dbReference type="WBParaSite" id="SBAD_0001205201-mRNA-1"/>
    </source>
</evidence>
<organism evidence="3">
    <name type="scientific">Soboliphyme baturini</name>
    <dbReference type="NCBI Taxonomy" id="241478"/>
    <lineage>
        <taxon>Eukaryota</taxon>
        <taxon>Metazoa</taxon>
        <taxon>Ecdysozoa</taxon>
        <taxon>Nematoda</taxon>
        <taxon>Enoplea</taxon>
        <taxon>Dorylaimia</taxon>
        <taxon>Dioctophymatida</taxon>
        <taxon>Dioctophymatoidea</taxon>
        <taxon>Soboliphymatidae</taxon>
        <taxon>Soboliphyme</taxon>
    </lineage>
</organism>
<evidence type="ECO:0000313" key="2">
    <source>
        <dbReference type="Proteomes" id="UP000270296"/>
    </source>
</evidence>
<dbReference type="AlphaFoldDB" id="A0A183J714"/>
<evidence type="ECO:0000313" key="1">
    <source>
        <dbReference type="EMBL" id="VDP41919.1"/>
    </source>
</evidence>
<dbReference type="Proteomes" id="UP000270296">
    <property type="component" value="Unassembled WGS sequence"/>
</dbReference>
<sequence>MGFLRRVATLRLNMVQKSDIRKSFGVQLLVLQIEKPQLPWFGHVQRTPLKTKANNCFLLSRQEEGPGNGQDYPGANM</sequence>
<dbReference type="WBParaSite" id="SBAD_0001205201-mRNA-1">
    <property type="protein sequence ID" value="SBAD_0001205201-mRNA-1"/>
    <property type="gene ID" value="SBAD_0001205201"/>
</dbReference>
<keyword evidence="2" id="KW-1185">Reference proteome</keyword>
<accession>A0A183J714</accession>
<reference evidence="3" key="1">
    <citation type="submission" date="2016-06" db="UniProtKB">
        <authorList>
            <consortium name="WormBaseParasite"/>
        </authorList>
    </citation>
    <scope>IDENTIFICATION</scope>
</reference>
<gene>
    <name evidence="1" type="ORF">SBAD_LOCUS11662</name>
</gene>
<dbReference type="EMBL" id="UZAM01016129">
    <property type="protein sequence ID" value="VDP41919.1"/>
    <property type="molecule type" value="Genomic_DNA"/>
</dbReference>
<protein>
    <submittedName>
        <fullName evidence="1 3">Uncharacterized protein</fullName>
    </submittedName>
</protein>
<proteinExistence type="predicted"/>
<reference evidence="1 2" key="2">
    <citation type="submission" date="2018-11" db="EMBL/GenBank/DDBJ databases">
        <authorList>
            <consortium name="Pathogen Informatics"/>
        </authorList>
    </citation>
    <scope>NUCLEOTIDE SEQUENCE [LARGE SCALE GENOMIC DNA]</scope>
</reference>
<name>A0A183J714_9BILA</name>